<dbReference type="Gene3D" id="3.30.40.10">
    <property type="entry name" value="Zinc/RING finger domain, C3HC4 (zinc finger)"/>
    <property type="match status" value="1"/>
</dbReference>
<keyword evidence="10" id="KW-1185">Reference proteome</keyword>
<dbReference type="PROSITE" id="PS51450">
    <property type="entry name" value="LRR"/>
    <property type="match status" value="2"/>
</dbReference>
<dbReference type="OrthoDB" id="1668230at2759"/>
<evidence type="ECO:0000256" key="6">
    <source>
        <dbReference type="PROSITE-ProRule" id="PRU00175"/>
    </source>
</evidence>
<dbReference type="PROSITE" id="PS50089">
    <property type="entry name" value="ZF_RING_2"/>
    <property type="match status" value="1"/>
</dbReference>
<evidence type="ECO:0000256" key="1">
    <source>
        <dbReference type="ARBA" id="ARBA00022614"/>
    </source>
</evidence>
<keyword evidence="3" id="KW-0677">Repeat</keyword>
<evidence type="ECO:0000259" key="8">
    <source>
        <dbReference type="PROSITE" id="PS50089"/>
    </source>
</evidence>
<gene>
    <name evidence="9" type="ORF">ACA1_296430</name>
</gene>
<evidence type="ECO:0000313" key="9">
    <source>
        <dbReference type="EMBL" id="ELR25545.1"/>
    </source>
</evidence>
<evidence type="ECO:0000256" key="7">
    <source>
        <dbReference type="SAM" id="Coils"/>
    </source>
</evidence>
<dbReference type="VEuPathDB" id="AmoebaDB:ACA1_296430"/>
<name>L8HK14_ACACF</name>
<evidence type="ECO:0000256" key="4">
    <source>
        <dbReference type="ARBA" id="ARBA00022771"/>
    </source>
</evidence>
<dbReference type="FunFam" id="1.10.1170.10:FF:000002">
    <property type="entry name" value="Baculoviral IAP repeat containing 7"/>
    <property type="match status" value="1"/>
</dbReference>
<dbReference type="STRING" id="1257118.L8HK14"/>
<keyword evidence="1" id="KW-0433">Leucine-rich repeat</keyword>
<dbReference type="Gene3D" id="3.80.10.10">
    <property type="entry name" value="Ribonuclease Inhibitor"/>
    <property type="match status" value="1"/>
</dbReference>
<keyword evidence="4 6" id="KW-0863">Zinc-finger</keyword>
<dbReference type="Pfam" id="PF13855">
    <property type="entry name" value="LRR_8"/>
    <property type="match status" value="1"/>
</dbReference>
<dbReference type="InterPro" id="IPR001611">
    <property type="entry name" value="Leu-rich_rpt"/>
</dbReference>
<dbReference type="AlphaFoldDB" id="L8HK14"/>
<dbReference type="InterPro" id="IPR032675">
    <property type="entry name" value="LRR_dom_sf"/>
</dbReference>
<dbReference type="Pfam" id="PF13920">
    <property type="entry name" value="zf-C3HC4_3"/>
    <property type="match status" value="1"/>
</dbReference>
<keyword evidence="7" id="KW-0175">Coiled coil</keyword>
<evidence type="ECO:0000313" key="10">
    <source>
        <dbReference type="Proteomes" id="UP000011083"/>
    </source>
</evidence>
<dbReference type="InterPro" id="IPR003591">
    <property type="entry name" value="Leu-rich_rpt_typical-subtyp"/>
</dbReference>
<keyword evidence="5" id="KW-0862">Zinc</keyword>
<feature type="domain" description="RING-type" evidence="8">
    <location>
        <begin position="343"/>
        <end position="378"/>
    </location>
</feature>
<keyword evidence="2" id="KW-0479">Metal-binding</keyword>
<protein>
    <submittedName>
        <fullName evidence="9">Leucine rich repeat domain containing protein</fullName>
    </submittedName>
</protein>
<dbReference type="KEGG" id="acan:ACA1_296430"/>
<evidence type="ECO:0000256" key="5">
    <source>
        <dbReference type="ARBA" id="ARBA00022833"/>
    </source>
</evidence>
<evidence type="ECO:0000256" key="2">
    <source>
        <dbReference type="ARBA" id="ARBA00022723"/>
    </source>
</evidence>
<sequence length="390" mass="43781">MARAGVVDLSDMKLERVPLELAVTKSCEGDASNLPVRCLILKNNRLVYLPSSLFACNASVDHDYFGTKMKDGAISRCSDCEEGPLGGLRVLDVAINRLSTVPSTIACLASLTVLNLTSNRLTSLPPEIGRLVNLRDLYLCGNELTQLPDQIGSCRGLRRLYLTANPLRSLPLGMGIERRDTVHSVDVINPAATGSLLDELIVLELSGAQATLTFPPKAVVKRGIQAILAHLAQARAEQSRKESLERRRAAFSSLGDAAATQDSYSAAEREKQAWREGKARQREEMAHMERSVRLAEVRNRRLDLDKEHLQRKMIDLMIDKRRLQQRVEEMEERTSREEIRRHCVVCMDHTRSHVLMPCRHYIVCQYCANNIRVCPVCRSPITEKLQVFDV</sequence>
<dbReference type="GO" id="GO:0008270">
    <property type="term" value="F:zinc ion binding"/>
    <property type="evidence" value="ECO:0007669"/>
    <property type="project" value="UniProtKB-KW"/>
</dbReference>
<dbReference type="GO" id="GO:0005737">
    <property type="term" value="C:cytoplasm"/>
    <property type="evidence" value="ECO:0007669"/>
    <property type="project" value="TreeGrafter"/>
</dbReference>
<dbReference type="Proteomes" id="UP000011083">
    <property type="component" value="Unassembled WGS sequence"/>
</dbReference>
<dbReference type="InterPro" id="IPR013083">
    <property type="entry name" value="Znf_RING/FYVE/PHD"/>
</dbReference>
<feature type="coiled-coil region" evidence="7">
    <location>
        <begin position="264"/>
        <end position="340"/>
    </location>
</feature>
<dbReference type="InterPro" id="IPR050216">
    <property type="entry name" value="LRR_domain-containing"/>
</dbReference>
<organism evidence="9 10">
    <name type="scientific">Acanthamoeba castellanii (strain ATCC 30010 / Neff)</name>
    <dbReference type="NCBI Taxonomy" id="1257118"/>
    <lineage>
        <taxon>Eukaryota</taxon>
        <taxon>Amoebozoa</taxon>
        <taxon>Discosea</taxon>
        <taxon>Longamoebia</taxon>
        <taxon>Centramoebida</taxon>
        <taxon>Acanthamoebidae</taxon>
        <taxon>Acanthamoeba</taxon>
    </lineage>
</organism>
<dbReference type="SUPFAM" id="SSF52058">
    <property type="entry name" value="L domain-like"/>
    <property type="match status" value="1"/>
</dbReference>
<proteinExistence type="predicted"/>
<dbReference type="PANTHER" id="PTHR48051">
    <property type="match status" value="1"/>
</dbReference>
<dbReference type="SMART" id="SM00369">
    <property type="entry name" value="LRR_TYP"/>
    <property type="match status" value="5"/>
</dbReference>
<dbReference type="InterPro" id="IPR001841">
    <property type="entry name" value="Znf_RING"/>
</dbReference>
<reference evidence="9 10" key="1">
    <citation type="journal article" date="2013" name="Genome Biol.">
        <title>Genome of Acanthamoeba castellanii highlights extensive lateral gene transfer and early evolution of tyrosine kinase signaling.</title>
        <authorList>
            <person name="Clarke M."/>
            <person name="Lohan A.J."/>
            <person name="Liu B."/>
            <person name="Lagkouvardos I."/>
            <person name="Roy S."/>
            <person name="Zafar N."/>
            <person name="Bertelli C."/>
            <person name="Schilde C."/>
            <person name="Kianianmomeni A."/>
            <person name="Burglin T.R."/>
            <person name="Frech C."/>
            <person name="Turcotte B."/>
            <person name="Kopec K.O."/>
            <person name="Synnott J.M."/>
            <person name="Choo C."/>
            <person name="Paponov I."/>
            <person name="Finkler A."/>
            <person name="Soon Heng Tan C."/>
            <person name="Hutchins A.P."/>
            <person name="Weinmeier T."/>
            <person name="Rattei T."/>
            <person name="Chu J.S."/>
            <person name="Gimenez G."/>
            <person name="Irimia M."/>
            <person name="Rigden D.J."/>
            <person name="Fitzpatrick D.A."/>
            <person name="Lorenzo-Morales J."/>
            <person name="Bateman A."/>
            <person name="Chiu C.H."/>
            <person name="Tang P."/>
            <person name="Hegemann P."/>
            <person name="Fromm H."/>
            <person name="Raoult D."/>
            <person name="Greub G."/>
            <person name="Miranda-Saavedra D."/>
            <person name="Chen N."/>
            <person name="Nash P."/>
            <person name="Ginger M.L."/>
            <person name="Horn M."/>
            <person name="Schaap P."/>
            <person name="Caler L."/>
            <person name="Loftus B."/>
        </authorList>
    </citation>
    <scope>NUCLEOTIDE SEQUENCE [LARGE SCALE GENOMIC DNA]</scope>
    <source>
        <strain evidence="9 10">Neff</strain>
    </source>
</reference>
<dbReference type="SUPFAM" id="SSF57850">
    <property type="entry name" value="RING/U-box"/>
    <property type="match status" value="1"/>
</dbReference>
<dbReference type="RefSeq" id="XP_004368300.1">
    <property type="nucleotide sequence ID" value="XM_004368243.1"/>
</dbReference>
<dbReference type="PANTHER" id="PTHR48051:SF1">
    <property type="entry name" value="RAS SUPPRESSOR PROTEIN 1"/>
    <property type="match status" value="1"/>
</dbReference>
<accession>L8HK14</accession>
<dbReference type="GeneID" id="14926605"/>
<dbReference type="EMBL" id="KB007805">
    <property type="protein sequence ID" value="ELR25545.1"/>
    <property type="molecule type" value="Genomic_DNA"/>
</dbReference>
<evidence type="ECO:0000256" key="3">
    <source>
        <dbReference type="ARBA" id="ARBA00022737"/>
    </source>
</evidence>